<dbReference type="RefSeq" id="WP_245866812.1">
    <property type="nucleotide sequence ID" value="NZ_PDJD01000001.1"/>
</dbReference>
<dbReference type="InterPro" id="IPR013708">
    <property type="entry name" value="Shikimate_DH-bd_N"/>
</dbReference>
<dbReference type="GO" id="GO:0050661">
    <property type="term" value="F:NADP binding"/>
    <property type="evidence" value="ECO:0007669"/>
    <property type="project" value="TreeGrafter"/>
</dbReference>
<dbReference type="GO" id="GO:0019632">
    <property type="term" value="P:shikimate metabolic process"/>
    <property type="evidence" value="ECO:0007669"/>
    <property type="project" value="TreeGrafter"/>
</dbReference>
<dbReference type="PANTHER" id="PTHR21089:SF1">
    <property type="entry name" value="BIFUNCTIONAL 3-DEHYDROQUINATE DEHYDRATASE_SHIKIMATE DEHYDROGENASE, CHLOROPLASTIC"/>
    <property type="match status" value="1"/>
</dbReference>
<proteinExistence type="predicted"/>
<evidence type="ECO:0000259" key="3">
    <source>
        <dbReference type="Pfam" id="PF08501"/>
    </source>
</evidence>
<evidence type="ECO:0000256" key="1">
    <source>
        <dbReference type="ARBA" id="ARBA00004871"/>
    </source>
</evidence>
<keyword evidence="6" id="KW-1185">Reference proteome</keyword>
<dbReference type="Pfam" id="PF18317">
    <property type="entry name" value="SDH_C"/>
    <property type="match status" value="1"/>
</dbReference>
<dbReference type="InterPro" id="IPR022893">
    <property type="entry name" value="Shikimate_DH_fam"/>
</dbReference>
<gene>
    <name evidence="5" type="ORF">ATL40_1198</name>
</gene>
<evidence type="ECO:0000313" key="5">
    <source>
        <dbReference type="EMBL" id="PFG19630.1"/>
    </source>
</evidence>
<dbReference type="AlphaFoldDB" id="A0A2A9D1A8"/>
<dbReference type="GO" id="GO:0009423">
    <property type="term" value="P:chorismate biosynthetic process"/>
    <property type="evidence" value="ECO:0007669"/>
    <property type="project" value="TreeGrafter"/>
</dbReference>
<comment type="pathway">
    <text evidence="1">Metabolic intermediate biosynthesis; chorismate biosynthesis; chorismate from D-erythrose 4-phosphate and phosphoenolpyruvate: step 4/7.</text>
</comment>
<evidence type="ECO:0000256" key="2">
    <source>
        <dbReference type="ARBA" id="ARBA00023141"/>
    </source>
</evidence>
<comment type="caution">
    <text evidence="5">The sequence shown here is derived from an EMBL/GenBank/DDBJ whole genome shotgun (WGS) entry which is preliminary data.</text>
</comment>
<sequence length="302" mass="30825">MLTPAAGEATVGEGAPRRAAVIGDPVGHSLSPVLHAAAYRTLGLPHTYEAIRVPAGEAPRFLGGLDEQWLGLSVTMPHKHDVLGAVDVVQPLAEAVGAANTVLVTGSGAGRLLVAANTDVYGVAEAVRETRGLAARLAPTARAVVLGAGGTAAATLAALAELGLTSSVVCVRDPARAGGLLQAAHRMGVEVRLRRFTRAAQEIADADVVVQTAPAGAADGIAAGLGDVLGTASLRADQVLLDVVYDPWPTPLAAAWQHHGGAVAAGWLMLLHQAVEQVRLMTGRQVRVAPMREALSTALATR</sequence>
<protein>
    <submittedName>
        <fullName evidence="5">Shikimate dehydrogenase</fullName>
    </submittedName>
</protein>
<dbReference type="GO" id="GO:0004764">
    <property type="term" value="F:shikimate 3-dehydrogenase (NADP+) activity"/>
    <property type="evidence" value="ECO:0007669"/>
    <property type="project" value="InterPro"/>
</dbReference>
<evidence type="ECO:0000313" key="6">
    <source>
        <dbReference type="Proteomes" id="UP000224915"/>
    </source>
</evidence>
<dbReference type="GO" id="GO:0005829">
    <property type="term" value="C:cytosol"/>
    <property type="evidence" value="ECO:0007669"/>
    <property type="project" value="TreeGrafter"/>
</dbReference>
<dbReference type="Pfam" id="PF08501">
    <property type="entry name" value="Shikimate_dh_N"/>
    <property type="match status" value="1"/>
</dbReference>
<evidence type="ECO:0000259" key="4">
    <source>
        <dbReference type="Pfam" id="PF18317"/>
    </source>
</evidence>
<dbReference type="Gene3D" id="3.40.50.720">
    <property type="entry name" value="NAD(P)-binding Rossmann-like Domain"/>
    <property type="match status" value="1"/>
</dbReference>
<dbReference type="EMBL" id="PDJD01000001">
    <property type="protein sequence ID" value="PFG19630.1"/>
    <property type="molecule type" value="Genomic_DNA"/>
</dbReference>
<dbReference type="InterPro" id="IPR046346">
    <property type="entry name" value="Aminoacid_DH-like_N_sf"/>
</dbReference>
<reference evidence="5 6" key="1">
    <citation type="submission" date="2017-10" db="EMBL/GenBank/DDBJ databases">
        <title>Sequencing the genomes of 1000 actinobacteria strains.</title>
        <authorList>
            <person name="Klenk H.-P."/>
        </authorList>
    </citation>
    <scope>NUCLEOTIDE SEQUENCE [LARGE SCALE GENOMIC DNA]</scope>
    <source>
        <strain evidence="5 6">DSM 21801</strain>
    </source>
</reference>
<dbReference type="PANTHER" id="PTHR21089">
    <property type="entry name" value="SHIKIMATE DEHYDROGENASE"/>
    <property type="match status" value="1"/>
</dbReference>
<keyword evidence="2" id="KW-0028">Amino-acid biosynthesis</keyword>
<feature type="domain" description="SDH C-terminal" evidence="4">
    <location>
        <begin position="268"/>
        <end position="295"/>
    </location>
</feature>
<keyword evidence="2" id="KW-0057">Aromatic amino acid biosynthesis</keyword>
<dbReference type="SUPFAM" id="SSF53223">
    <property type="entry name" value="Aminoacid dehydrogenase-like, N-terminal domain"/>
    <property type="match status" value="1"/>
</dbReference>
<dbReference type="Proteomes" id="UP000224915">
    <property type="component" value="Unassembled WGS sequence"/>
</dbReference>
<dbReference type="SUPFAM" id="SSF51735">
    <property type="entry name" value="NAD(P)-binding Rossmann-fold domains"/>
    <property type="match status" value="1"/>
</dbReference>
<accession>A0A2A9D1A8</accession>
<organism evidence="5 6">
    <name type="scientific">Serinibacter salmoneus</name>
    <dbReference type="NCBI Taxonomy" id="556530"/>
    <lineage>
        <taxon>Bacteria</taxon>
        <taxon>Bacillati</taxon>
        <taxon>Actinomycetota</taxon>
        <taxon>Actinomycetes</taxon>
        <taxon>Micrococcales</taxon>
        <taxon>Beutenbergiaceae</taxon>
        <taxon>Serinibacter</taxon>
    </lineage>
</organism>
<dbReference type="InterPro" id="IPR041121">
    <property type="entry name" value="SDH_C"/>
</dbReference>
<feature type="domain" description="Shikimate dehydrogenase substrate binding N-terminal" evidence="3">
    <location>
        <begin position="21"/>
        <end position="102"/>
    </location>
</feature>
<dbReference type="Gene3D" id="3.40.50.10860">
    <property type="entry name" value="Leucine Dehydrogenase, chain A, domain 1"/>
    <property type="match status" value="1"/>
</dbReference>
<dbReference type="GO" id="GO:0009073">
    <property type="term" value="P:aromatic amino acid family biosynthetic process"/>
    <property type="evidence" value="ECO:0007669"/>
    <property type="project" value="UniProtKB-KW"/>
</dbReference>
<dbReference type="NCBIfam" id="NF001311">
    <property type="entry name" value="PRK00258.1-3"/>
    <property type="match status" value="1"/>
</dbReference>
<dbReference type="InterPro" id="IPR036291">
    <property type="entry name" value="NAD(P)-bd_dom_sf"/>
</dbReference>
<name>A0A2A9D1A8_9MICO</name>